<dbReference type="CDD" id="cd04278">
    <property type="entry name" value="ZnMc_MMP"/>
    <property type="match status" value="1"/>
</dbReference>
<feature type="binding site" evidence="19">
    <location>
        <position position="350"/>
    </location>
    <ligand>
        <name>Ca(2+)</name>
        <dbReference type="ChEBI" id="CHEBI:29108"/>
        <label>4</label>
    </ligand>
</feature>
<dbReference type="CDD" id="cd00094">
    <property type="entry name" value="HX"/>
    <property type="match status" value="1"/>
</dbReference>
<evidence type="ECO:0000256" key="18">
    <source>
        <dbReference type="PIRSR" id="PIRSR001191-2"/>
    </source>
</evidence>
<proteinExistence type="inferred from homology"/>
<dbReference type="FunFam" id="2.110.10.10:FF:000001">
    <property type="entry name" value="Matrix metallopeptidase 24"/>
    <property type="match status" value="1"/>
</dbReference>
<feature type="binding site" evidence="19">
    <location>
        <position position="237"/>
    </location>
    <ligand>
        <name>Zn(2+)</name>
        <dbReference type="ChEBI" id="CHEBI:29105"/>
        <label>2</label>
        <note>catalytic</note>
    </ligand>
</feature>
<dbReference type="InterPro" id="IPR021190">
    <property type="entry name" value="Pept_M10A"/>
</dbReference>
<evidence type="ECO:0000256" key="16">
    <source>
        <dbReference type="ARBA" id="ARBA00023157"/>
    </source>
</evidence>
<evidence type="ECO:0000256" key="9">
    <source>
        <dbReference type="ARBA" id="ARBA00022801"/>
    </source>
</evidence>
<dbReference type="PROSITE" id="PS00024">
    <property type="entry name" value="HEMOPEXIN"/>
    <property type="match status" value="1"/>
</dbReference>
<gene>
    <name evidence="25" type="primary">MMP15</name>
</gene>
<dbReference type="InterPro" id="IPR033739">
    <property type="entry name" value="M10A_MMP"/>
</dbReference>
<feature type="binding site" evidence="19">
    <location>
        <position position="166"/>
    </location>
    <ligand>
        <name>Zn(2+)</name>
        <dbReference type="ChEBI" id="CHEBI:29105"/>
        <label>1</label>
    </ligand>
</feature>
<evidence type="ECO:0000256" key="1">
    <source>
        <dbReference type="ARBA" id="ARBA00004479"/>
    </source>
</evidence>
<dbReference type="SMART" id="SM00120">
    <property type="entry name" value="HX"/>
    <property type="match status" value="4"/>
</dbReference>
<feature type="binding site" description="in inhibited form" evidence="19">
    <location>
        <position position="73"/>
    </location>
    <ligand>
        <name>Zn(2+)</name>
        <dbReference type="ChEBI" id="CHEBI:29105"/>
        <label>2</label>
        <note>catalytic</note>
    </ligand>
</feature>
<evidence type="ECO:0000256" key="8">
    <source>
        <dbReference type="ARBA" id="ARBA00022737"/>
    </source>
</evidence>
<evidence type="ECO:0000256" key="20">
    <source>
        <dbReference type="PIRSR" id="PIRSR621190-4"/>
    </source>
</evidence>
<dbReference type="Pfam" id="PF00045">
    <property type="entry name" value="Hemopexin"/>
    <property type="match status" value="4"/>
</dbReference>
<dbReference type="GO" id="GO:0030198">
    <property type="term" value="P:extracellular matrix organization"/>
    <property type="evidence" value="ECO:0007669"/>
    <property type="project" value="TreeGrafter"/>
</dbReference>
<evidence type="ECO:0000256" key="6">
    <source>
        <dbReference type="ARBA" id="ARBA00022723"/>
    </source>
</evidence>
<evidence type="ECO:0000259" key="24">
    <source>
        <dbReference type="SMART" id="SM00235"/>
    </source>
</evidence>
<keyword evidence="6 18" id="KW-0479">Metal-binding</keyword>
<feature type="domain" description="Peptidase metallopeptidase" evidence="24">
    <location>
        <begin position="95"/>
        <end position="265"/>
    </location>
</feature>
<comment type="subcellular location">
    <subcellularLocation>
        <location evidence="1">Membrane</location>
        <topology evidence="1">Single-pass type I membrane protein</topology>
    </subcellularLocation>
</comment>
<evidence type="ECO:0000256" key="7">
    <source>
        <dbReference type="ARBA" id="ARBA00022729"/>
    </source>
</evidence>
<keyword evidence="8" id="KW-0677">Repeat</keyword>
<dbReference type="Pfam" id="PF01471">
    <property type="entry name" value="PG_binding_1"/>
    <property type="match status" value="1"/>
</dbReference>
<feature type="compositionally biased region" description="Basic and acidic residues" evidence="22">
    <location>
        <begin position="279"/>
        <end position="293"/>
    </location>
</feature>
<evidence type="ECO:0000256" key="23">
    <source>
        <dbReference type="SAM" id="Phobius"/>
    </source>
</evidence>
<comment type="cofactor">
    <cofactor evidence="19">
        <name>Zn(2+)</name>
        <dbReference type="ChEBI" id="CHEBI:29105"/>
    </cofactor>
    <text evidence="19">Binds 2 Zn(2+) ions per subunit.</text>
</comment>
<reference evidence="25" key="2">
    <citation type="submission" date="2025-09" db="UniProtKB">
        <authorList>
            <consortium name="Ensembl"/>
        </authorList>
    </citation>
    <scope>IDENTIFICATION</scope>
</reference>
<dbReference type="InterPro" id="IPR021158">
    <property type="entry name" value="Pept_M10A_Zn_BS"/>
</dbReference>
<feature type="binding site" evidence="19">
    <location>
        <position position="190"/>
    </location>
    <ligand>
        <name>Ca(2+)</name>
        <dbReference type="ChEBI" id="CHEBI:29108"/>
        <label>2</label>
    </ligand>
</feature>
<keyword evidence="26" id="KW-1185">Reference proteome</keyword>
<dbReference type="PROSITE" id="PS00546">
    <property type="entry name" value="CYSTEINE_SWITCH"/>
    <property type="match status" value="1"/>
</dbReference>
<feature type="repeat" description="Hemopexin" evidence="21">
    <location>
        <begin position="393"/>
        <end position="441"/>
    </location>
</feature>
<accession>A0A8C7ECF7</accession>
<dbReference type="InterPro" id="IPR021805">
    <property type="entry name" value="Pept_M10A_metallopeptidase_C"/>
</dbReference>
<dbReference type="InterPro" id="IPR000585">
    <property type="entry name" value="Hemopexin-like_dom"/>
</dbReference>
<protein>
    <submittedName>
        <fullName evidence="25">Matrix metallopeptidase 15</fullName>
    </submittedName>
</protein>
<dbReference type="InterPro" id="IPR001818">
    <property type="entry name" value="Pept_M10_metallopeptidase"/>
</dbReference>
<feature type="binding site" evidence="19">
    <location>
        <position position="156"/>
    </location>
    <ligand>
        <name>Ca(2+)</name>
        <dbReference type="ChEBI" id="CHEBI:29108"/>
        <label>2</label>
    </ligand>
</feature>
<dbReference type="AlphaFoldDB" id="A0A8C7ECF7"/>
<evidence type="ECO:0000313" key="26">
    <source>
        <dbReference type="Proteomes" id="UP000694420"/>
    </source>
</evidence>
<feature type="repeat" description="Hemopexin" evidence="21">
    <location>
        <begin position="346"/>
        <end position="391"/>
    </location>
</feature>
<keyword evidence="5 23" id="KW-0812">Transmembrane</keyword>
<feature type="binding site" evidence="19">
    <location>
        <position position="352"/>
    </location>
    <ligand>
        <name>Ca(2+)</name>
        <dbReference type="ChEBI" id="CHEBI:29108"/>
        <label>5</label>
    </ligand>
</feature>
<comment type="similarity">
    <text evidence="2">Belongs to the peptidase M10A family.</text>
</comment>
<evidence type="ECO:0000256" key="11">
    <source>
        <dbReference type="ARBA" id="ARBA00022837"/>
    </source>
</evidence>
<feature type="region of interest" description="Disordered" evidence="22">
    <location>
        <begin position="264"/>
        <end position="298"/>
    </location>
</feature>
<dbReference type="PANTHER" id="PTHR10201:SF25">
    <property type="entry name" value="MATRIX METALLOPROTEINASE-15"/>
    <property type="match status" value="1"/>
</dbReference>
<feature type="binding site" evidence="19">
    <location>
        <position position="173"/>
    </location>
    <ligand>
        <name>Ca(2+)</name>
        <dbReference type="ChEBI" id="CHEBI:29108"/>
        <label>3</label>
    </ligand>
</feature>
<evidence type="ECO:0000256" key="4">
    <source>
        <dbReference type="ARBA" id="ARBA00022685"/>
    </source>
</evidence>
<evidence type="ECO:0000256" key="2">
    <source>
        <dbReference type="ARBA" id="ARBA00010370"/>
    </source>
</evidence>
<feature type="binding site" evidence="19">
    <location>
        <position position="305"/>
    </location>
    <ligand>
        <name>Ca(2+)</name>
        <dbReference type="ChEBI" id="CHEBI:29108"/>
        <label>4</label>
    </ligand>
</feature>
<keyword evidence="15" id="KW-0865">Zymogen</keyword>
<evidence type="ECO:0000256" key="3">
    <source>
        <dbReference type="ARBA" id="ARBA00022670"/>
    </source>
</evidence>
<feature type="binding site" evidence="19">
    <location>
        <position position="181"/>
    </location>
    <ligand>
        <name>Zn(2+)</name>
        <dbReference type="ChEBI" id="CHEBI:29105"/>
        <label>1</label>
    </ligand>
</feature>
<feature type="transmembrane region" description="Helical" evidence="23">
    <location>
        <begin position="510"/>
        <end position="531"/>
    </location>
</feature>
<dbReference type="GO" id="GO:0031012">
    <property type="term" value="C:extracellular matrix"/>
    <property type="evidence" value="ECO:0007669"/>
    <property type="project" value="InterPro"/>
</dbReference>
<feature type="binding site" evidence="19">
    <location>
        <position position="168"/>
    </location>
    <ligand>
        <name>Zn(2+)</name>
        <dbReference type="ChEBI" id="CHEBI:29105"/>
        <label>1</label>
    </ligand>
</feature>
<dbReference type="SUPFAM" id="SSF50923">
    <property type="entry name" value="Hemopexin-like domain"/>
    <property type="match status" value="1"/>
</dbReference>
<dbReference type="GO" id="GO:0005615">
    <property type="term" value="C:extracellular space"/>
    <property type="evidence" value="ECO:0007669"/>
    <property type="project" value="TreeGrafter"/>
</dbReference>
<feature type="modified residue" description="Phosphotyrosine; by PKDCC" evidence="20">
    <location>
        <position position="380"/>
    </location>
</feature>
<feature type="repeat" description="Hemopexin" evidence="21">
    <location>
        <begin position="442"/>
        <end position="489"/>
    </location>
</feature>
<dbReference type="SUPFAM" id="SSF47090">
    <property type="entry name" value="PGBD-like"/>
    <property type="match status" value="1"/>
</dbReference>
<dbReference type="Pfam" id="PF00413">
    <property type="entry name" value="Peptidase_M10"/>
    <property type="match status" value="1"/>
</dbReference>
<organism evidence="25 26">
    <name type="scientific">Nothoprocta perdicaria</name>
    <name type="common">Chilean tinamou</name>
    <name type="synonym">Crypturus perdicarius</name>
    <dbReference type="NCBI Taxonomy" id="30464"/>
    <lineage>
        <taxon>Eukaryota</taxon>
        <taxon>Metazoa</taxon>
        <taxon>Chordata</taxon>
        <taxon>Craniata</taxon>
        <taxon>Vertebrata</taxon>
        <taxon>Euteleostomi</taxon>
        <taxon>Archelosauria</taxon>
        <taxon>Archosauria</taxon>
        <taxon>Dinosauria</taxon>
        <taxon>Saurischia</taxon>
        <taxon>Theropoda</taxon>
        <taxon>Coelurosauria</taxon>
        <taxon>Aves</taxon>
        <taxon>Palaeognathae</taxon>
        <taxon>Tinamiformes</taxon>
        <taxon>Tinamidae</taxon>
        <taxon>Nothoprocta</taxon>
    </lineage>
</organism>
<dbReference type="GO" id="GO:0030574">
    <property type="term" value="P:collagen catabolic process"/>
    <property type="evidence" value="ECO:0007669"/>
    <property type="project" value="TreeGrafter"/>
</dbReference>
<dbReference type="PROSITE" id="PS51642">
    <property type="entry name" value="HEMOPEXIN_2"/>
    <property type="match status" value="4"/>
</dbReference>
<dbReference type="Ensembl" id="ENSNPET00000010183.1">
    <property type="protein sequence ID" value="ENSNPEP00000009939.1"/>
    <property type="gene ID" value="ENSNPEG00000007449.1"/>
</dbReference>
<dbReference type="Proteomes" id="UP000694420">
    <property type="component" value="Unplaced"/>
</dbReference>
<dbReference type="InterPro" id="IPR036365">
    <property type="entry name" value="PGBD-like_sf"/>
</dbReference>
<dbReference type="InterPro" id="IPR024079">
    <property type="entry name" value="MetalloPept_cat_dom_sf"/>
</dbReference>
<dbReference type="GO" id="GO:0004222">
    <property type="term" value="F:metalloendopeptidase activity"/>
    <property type="evidence" value="ECO:0007669"/>
    <property type="project" value="InterPro"/>
</dbReference>
<feature type="binding site" evidence="19">
    <location>
        <position position="174"/>
    </location>
    <ligand>
        <name>Ca(2+)</name>
        <dbReference type="ChEBI" id="CHEBI:29108"/>
        <label>3</label>
    </ligand>
</feature>
<evidence type="ECO:0000256" key="10">
    <source>
        <dbReference type="ARBA" id="ARBA00022833"/>
    </source>
</evidence>
<dbReference type="InterPro" id="IPR006026">
    <property type="entry name" value="Peptidase_Metallo"/>
</dbReference>
<reference evidence="25" key="1">
    <citation type="submission" date="2025-08" db="UniProtKB">
        <authorList>
            <consortium name="Ensembl"/>
        </authorList>
    </citation>
    <scope>IDENTIFICATION</scope>
</reference>
<keyword evidence="10 18" id="KW-0862">Zinc</keyword>
<dbReference type="SUPFAM" id="SSF55486">
    <property type="entry name" value="Metalloproteases ('zincins'), catalytic domain"/>
    <property type="match status" value="1"/>
</dbReference>
<sequence length="553" mass="63665">KVLRSPTSRCRLTLAPLLLRLYGYLPQSSRQMSTMRSAQIFSSALSEMQKFYGITVTGVLDEETKMWMKRPRCGVPDQFGVQMKSNMRRKRYALTGRRWSQNHLTFSIQNYTEKLGRYHSYEAVRQAFRVWEQATPLVFQEVPYEDIRQKRKKEADIMVLFASGFHGDSSPFDGVGGFLAHAYFPGPGMGGDTHFDSDEPWTLENTDVSGNNLFLVAVHELGHSLGLEHSSNPSAIMAPFYQWMDTENFQLPEDDLKGIQQLYGEEPDQRPPRPPPPGKPERPPRPGGPERPDQYGPDICDGNFDTVAVLRGEMFVFKGRWFWRVRHNRVLDNYPMPIGHFWRGLPGDIDAAYERHDGRFVFFKGDRYWLFREANLEPGYPQPLSSYGQGIPYDNIDTAIWWEPTGHTFFFRGDRYWRFNEDTRSVDPGYPKPISVWVGIPPSPKGAFLSSDAASTYFYRGTKYWKFDNERLKTEPGYPKSILRDFMGCGAGGDVDVVVHIDEYARTMSVVMVLVLLVLLLCILGLIYVIVQMQRKGAPRMLLYCKRSLQEWV</sequence>
<feature type="binding site" evidence="18">
    <location>
        <position position="229"/>
    </location>
    <ligand>
        <name>Zn(2+)</name>
        <dbReference type="ChEBI" id="CHEBI:29105"/>
        <label>2</label>
        <note>catalytic</note>
    </ligand>
</feature>
<evidence type="ECO:0000256" key="21">
    <source>
        <dbReference type="PROSITE-ProRule" id="PRU01011"/>
    </source>
</evidence>
<dbReference type="InterPro" id="IPR018486">
    <property type="entry name" value="Hemopexin_CS"/>
</dbReference>
<keyword evidence="13" id="KW-0482">Metalloprotease</keyword>
<feature type="repeat" description="Hemopexin" evidence="21">
    <location>
        <begin position="297"/>
        <end position="345"/>
    </location>
</feature>
<dbReference type="Pfam" id="PF11857">
    <property type="entry name" value="DUF3377"/>
    <property type="match status" value="1"/>
</dbReference>
<keyword evidence="16" id="KW-1015">Disulfide bond</keyword>
<dbReference type="GO" id="GO:0016020">
    <property type="term" value="C:membrane"/>
    <property type="evidence" value="ECO:0007669"/>
    <property type="project" value="UniProtKB-SubCell"/>
</dbReference>
<evidence type="ECO:0000256" key="19">
    <source>
        <dbReference type="PIRSR" id="PIRSR621190-2"/>
    </source>
</evidence>
<evidence type="ECO:0000256" key="15">
    <source>
        <dbReference type="ARBA" id="ARBA00023145"/>
    </source>
</evidence>
<keyword evidence="11 19" id="KW-0106">Calcium</keyword>
<comment type="cofactor">
    <cofactor evidence="19">
        <name>Ca(2+)</name>
        <dbReference type="ChEBI" id="CHEBI:29108"/>
    </cofactor>
    <text evidence="19">Can bind about 5 Ca(2+) ions per subunit.</text>
</comment>
<feature type="binding site" evidence="19">
    <location>
        <position position="194"/>
    </location>
    <ligand>
        <name>Zn(2+)</name>
        <dbReference type="ChEBI" id="CHEBI:29105"/>
        <label>1</label>
    </ligand>
</feature>
<keyword evidence="12 23" id="KW-1133">Transmembrane helix</keyword>
<dbReference type="GO" id="GO:0008270">
    <property type="term" value="F:zinc ion binding"/>
    <property type="evidence" value="ECO:0007669"/>
    <property type="project" value="InterPro"/>
</dbReference>
<dbReference type="InterPro" id="IPR018487">
    <property type="entry name" value="Hemopexin-like_repeat"/>
</dbReference>
<keyword evidence="14 23" id="KW-0472">Membrane</keyword>
<name>A0A8C7ECF7_NOTPE</name>
<feature type="binding site" evidence="19">
    <location>
        <position position="399"/>
    </location>
    <ligand>
        <name>Ca(2+)</name>
        <dbReference type="ChEBI" id="CHEBI:29108"/>
        <label>5</label>
    </ligand>
</feature>
<feature type="binding site" evidence="19">
    <location>
        <position position="199"/>
    </location>
    <ligand>
        <name>Ca(2+)</name>
        <dbReference type="ChEBI" id="CHEBI:29108"/>
        <label>1</label>
    </ligand>
</feature>
<dbReference type="InterPro" id="IPR002477">
    <property type="entry name" value="Peptidoglycan-bd-like"/>
</dbReference>
<dbReference type="PANTHER" id="PTHR10201">
    <property type="entry name" value="MATRIX METALLOPROTEINASE"/>
    <property type="match status" value="1"/>
</dbReference>
<dbReference type="FunFam" id="3.40.390.10:FF:000005">
    <property type="entry name" value="Matrix metallopeptidase 16"/>
    <property type="match status" value="1"/>
</dbReference>
<dbReference type="Gene3D" id="2.110.10.10">
    <property type="entry name" value="Hemopexin-like domain"/>
    <property type="match status" value="1"/>
</dbReference>
<dbReference type="GO" id="GO:0006508">
    <property type="term" value="P:proteolysis"/>
    <property type="evidence" value="ECO:0007669"/>
    <property type="project" value="UniProtKB-KW"/>
</dbReference>
<evidence type="ECO:0000256" key="5">
    <source>
        <dbReference type="ARBA" id="ARBA00022692"/>
    </source>
</evidence>
<dbReference type="Gene3D" id="3.40.390.10">
    <property type="entry name" value="Collagenase (Catalytic Domain)"/>
    <property type="match status" value="1"/>
</dbReference>
<dbReference type="SMART" id="SM00235">
    <property type="entry name" value="ZnMc"/>
    <property type="match status" value="1"/>
</dbReference>
<dbReference type="PRINTS" id="PR00138">
    <property type="entry name" value="MATRIXIN"/>
</dbReference>
<keyword evidence="9" id="KW-0378">Hydrolase</keyword>
<keyword evidence="7" id="KW-0732">Signal</keyword>
<keyword evidence="4" id="KW-0165">Cleavage on pair of basic residues</keyword>
<evidence type="ECO:0000256" key="12">
    <source>
        <dbReference type="ARBA" id="ARBA00022989"/>
    </source>
</evidence>
<feature type="active site" evidence="17">
    <location>
        <position position="220"/>
    </location>
</feature>
<evidence type="ECO:0000256" key="17">
    <source>
        <dbReference type="PIRSR" id="PIRSR001191-1"/>
    </source>
</evidence>
<dbReference type="PIRSF" id="PIRSF001191">
    <property type="entry name" value="Peptidase_M10A_matrix"/>
    <property type="match status" value="1"/>
</dbReference>
<feature type="binding site" evidence="19">
    <location>
        <position position="192"/>
    </location>
    <ligand>
        <name>Ca(2+)</name>
        <dbReference type="ChEBI" id="CHEBI:29108"/>
        <label>2</label>
    </ligand>
</feature>
<evidence type="ECO:0000256" key="13">
    <source>
        <dbReference type="ARBA" id="ARBA00023049"/>
    </source>
</evidence>
<evidence type="ECO:0000256" key="14">
    <source>
        <dbReference type="ARBA" id="ARBA00023136"/>
    </source>
</evidence>
<feature type="binding site" evidence="18">
    <location>
        <position position="219"/>
    </location>
    <ligand>
        <name>Zn(2+)</name>
        <dbReference type="ChEBI" id="CHEBI:29105"/>
        <label>2</label>
        <note>catalytic</note>
    </ligand>
</feature>
<evidence type="ECO:0000256" key="22">
    <source>
        <dbReference type="SAM" id="MobiDB-lite"/>
    </source>
</evidence>
<feature type="binding site" evidence="19">
    <location>
        <position position="199"/>
    </location>
    <ligand>
        <name>Ca(2+)</name>
        <dbReference type="ChEBI" id="CHEBI:29108"/>
        <label>3</label>
    </ligand>
</feature>
<keyword evidence="3" id="KW-0645">Protease</keyword>
<feature type="binding site" evidence="19">
    <location>
        <position position="196"/>
    </location>
    <ligand>
        <name>Ca(2+)</name>
        <dbReference type="ChEBI" id="CHEBI:29108"/>
        <label>3</label>
    </ligand>
</feature>
<dbReference type="InterPro" id="IPR036375">
    <property type="entry name" value="Hemopexin-like_dom_sf"/>
</dbReference>
<feature type="binding site" evidence="18">
    <location>
        <position position="223"/>
    </location>
    <ligand>
        <name>Zn(2+)</name>
        <dbReference type="ChEBI" id="CHEBI:29105"/>
        <label>2</label>
        <note>catalytic</note>
    </ligand>
</feature>
<evidence type="ECO:0000313" key="25">
    <source>
        <dbReference type="Ensembl" id="ENSNPEP00000009939.1"/>
    </source>
</evidence>